<comment type="caution">
    <text evidence="1">The sequence shown here is derived from an EMBL/GenBank/DDBJ whole genome shotgun (WGS) entry which is preliminary data.</text>
</comment>
<dbReference type="RefSeq" id="WP_033244244.1">
    <property type="nucleotide sequence ID" value="NZ_JBIRUQ010000004.1"/>
</dbReference>
<organism evidence="1 2">
    <name type="scientific">Nocardia carnea</name>
    <dbReference type="NCBI Taxonomy" id="37328"/>
    <lineage>
        <taxon>Bacteria</taxon>
        <taxon>Bacillati</taxon>
        <taxon>Actinomycetota</taxon>
        <taxon>Actinomycetes</taxon>
        <taxon>Mycobacteriales</taxon>
        <taxon>Nocardiaceae</taxon>
        <taxon>Nocardia</taxon>
    </lineage>
</organism>
<dbReference type="GeneID" id="93503624"/>
<reference evidence="1 2" key="1">
    <citation type="submission" date="2024-10" db="EMBL/GenBank/DDBJ databases">
        <title>The Natural Products Discovery Center: Release of the First 8490 Sequenced Strains for Exploring Actinobacteria Biosynthetic Diversity.</title>
        <authorList>
            <person name="Kalkreuter E."/>
            <person name="Kautsar S.A."/>
            <person name="Yang D."/>
            <person name="Bader C.D."/>
            <person name="Teijaro C.N."/>
            <person name="Fluegel L."/>
            <person name="Davis C.M."/>
            <person name="Simpson J.R."/>
            <person name="Lauterbach L."/>
            <person name="Steele A.D."/>
            <person name="Gui C."/>
            <person name="Meng S."/>
            <person name="Li G."/>
            <person name="Viehrig K."/>
            <person name="Ye F."/>
            <person name="Su P."/>
            <person name="Kiefer A.F."/>
            <person name="Nichols A."/>
            <person name="Cepeda A.J."/>
            <person name="Yan W."/>
            <person name="Fan B."/>
            <person name="Jiang Y."/>
            <person name="Adhikari A."/>
            <person name="Zheng C.-J."/>
            <person name="Schuster L."/>
            <person name="Cowan T.M."/>
            <person name="Smanski M.J."/>
            <person name="Chevrette M.G."/>
            <person name="De Carvalho L.P.S."/>
            <person name="Shen B."/>
        </authorList>
    </citation>
    <scope>NUCLEOTIDE SEQUENCE [LARGE SCALE GENOMIC DNA]</scope>
    <source>
        <strain evidence="1 2">NPDC020568</strain>
    </source>
</reference>
<evidence type="ECO:0000313" key="1">
    <source>
        <dbReference type="EMBL" id="MFI1462628.1"/>
    </source>
</evidence>
<proteinExistence type="predicted"/>
<keyword evidence="2" id="KW-1185">Reference proteome</keyword>
<sequence>MTPGESVPAVSYLRVDLSGEGLELDEHRMRRLSIRFGYHLRELIRTDASHSHRLVTLEDRIRLHRAEAVFIPSVNHLDGQLSRIVAQADVIEQNGETYARWLPIMDMLGDLLFGRLASQRCETGRNPHGLEVGSTQKLWPPE</sequence>
<evidence type="ECO:0000313" key="2">
    <source>
        <dbReference type="Proteomes" id="UP001611263"/>
    </source>
</evidence>
<gene>
    <name evidence="1" type="ORF">ACH4WX_18085</name>
</gene>
<protein>
    <recommendedName>
        <fullName evidence="3">Resolvase/invertase-type recombinase catalytic domain-containing protein</fullName>
    </recommendedName>
</protein>
<dbReference type="EMBL" id="JBIRUQ010000004">
    <property type="protein sequence ID" value="MFI1462628.1"/>
    <property type="molecule type" value="Genomic_DNA"/>
</dbReference>
<name>A0ABW7TSF7_9NOCA</name>
<dbReference type="Proteomes" id="UP001611263">
    <property type="component" value="Unassembled WGS sequence"/>
</dbReference>
<evidence type="ECO:0008006" key="3">
    <source>
        <dbReference type="Google" id="ProtNLM"/>
    </source>
</evidence>
<accession>A0ABW7TSF7</accession>